<accession>A0A2R4BRA1</accession>
<evidence type="ECO:0000313" key="2">
    <source>
        <dbReference type="EMBL" id="AVR89734.1"/>
    </source>
</evidence>
<dbReference type="Pfam" id="PF19991">
    <property type="entry name" value="HMA_2"/>
    <property type="match status" value="1"/>
</dbReference>
<feature type="transmembrane region" description="Helical" evidence="1">
    <location>
        <begin position="117"/>
        <end position="135"/>
    </location>
</feature>
<proteinExistence type="predicted"/>
<keyword evidence="1" id="KW-0472">Membrane</keyword>
<feature type="transmembrane region" description="Helical" evidence="1">
    <location>
        <begin position="94"/>
        <end position="111"/>
    </location>
</feature>
<dbReference type="EMBL" id="CP028339">
    <property type="protein sequence ID" value="AVR89734.1"/>
    <property type="molecule type" value="Genomic_DNA"/>
</dbReference>
<evidence type="ECO:0000313" key="3">
    <source>
        <dbReference type="Proteomes" id="UP000241885"/>
    </source>
</evidence>
<dbReference type="AlphaFoldDB" id="A0A2R4BRA1"/>
<sequence>MTHIVSALPGRIRIRGKPLRNTERLAALAAALGRLDAVHSVTPNPKAGSVVLLYDASAVEVDELEAEVEALTDAEVARHYASGPRSAQMRINRYAKAGMLGSLAASLALAATGNKRWHAATGALFVAGLLVHLTVHRRRLLH</sequence>
<keyword evidence="1" id="KW-0812">Transmembrane</keyword>
<name>A0A2R4BRA1_THAAR</name>
<evidence type="ECO:0000256" key="1">
    <source>
        <dbReference type="SAM" id="Phobius"/>
    </source>
</evidence>
<dbReference type="RefSeq" id="WP_107221796.1">
    <property type="nucleotide sequence ID" value="NZ_CP028339.1"/>
</dbReference>
<organism evidence="2 3">
    <name type="scientific">Thauera aromatica K172</name>
    <dbReference type="NCBI Taxonomy" id="44139"/>
    <lineage>
        <taxon>Bacteria</taxon>
        <taxon>Pseudomonadati</taxon>
        <taxon>Pseudomonadota</taxon>
        <taxon>Betaproteobacteria</taxon>
        <taxon>Rhodocyclales</taxon>
        <taxon>Zoogloeaceae</taxon>
        <taxon>Thauera</taxon>
    </lineage>
</organism>
<protein>
    <submittedName>
        <fullName evidence="2">Copper chaperone</fullName>
    </submittedName>
</protein>
<gene>
    <name evidence="2" type="ORF">Tharo_2852</name>
</gene>
<dbReference type="Proteomes" id="UP000241885">
    <property type="component" value="Chromosome"/>
</dbReference>
<reference evidence="2 3" key="1">
    <citation type="submission" date="2018-03" db="EMBL/GenBank/DDBJ databases">
        <title>Complete genome sequence of Thauera aromatica, a model organism for studying aromatic compound degradation under denitrifying conditions.</title>
        <authorList>
            <person name="Lo H.-Y."/>
            <person name="Goris T."/>
            <person name="Boll M."/>
            <person name="Mueller J.A."/>
        </authorList>
    </citation>
    <scope>NUCLEOTIDE SEQUENCE [LARGE SCALE GENOMIC DNA]</scope>
    <source>
        <strain evidence="2 3">K172</strain>
    </source>
</reference>
<dbReference type="KEGG" id="tak:Tharo_2852"/>
<keyword evidence="3" id="KW-1185">Reference proteome</keyword>
<keyword evidence="1" id="KW-1133">Transmembrane helix</keyword>